<evidence type="ECO:0000313" key="5">
    <source>
        <dbReference type="EMBL" id="UVI29359.1"/>
    </source>
</evidence>
<sequence>MTKVMLLNAVPCLYRTIVHTPSEMARAFLLFILYLGCFKHRPVHRVHRTFYPYSICFVIRGKGYAVWRGKTYSVGPNQLLFLDMTEEPECYAEADDPWDIIWISFGGMQAVNYYKLLDCADNPVLRVRNERLTKQLIEELFALFIHYPPGYELAASSLLTRVLTEAAIAQTEEGVIQSPQEPYAYPDNIQQAIRYIVEHYQSPIKIRDLANLVYLSPSYFSSVFKRYTGYTVAEYIIHFRLQVAKDLLTRTDCSLGEIAQSAGFCSQSYFSQVFRQLEGTTPRDYRRSKRLEPFLQGSGFVSRSVSGSTVLH</sequence>
<dbReference type="InterPro" id="IPR037923">
    <property type="entry name" value="HTH-like"/>
</dbReference>
<dbReference type="InterPro" id="IPR018060">
    <property type="entry name" value="HTH_AraC"/>
</dbReference>
<dbReference type="InterPro" id="IPR009057">
    <property type="entry name" value="Homeodomain-like_sf"/>
</dbReference>
<evidence type="ECO:0000256" key="2">
    <source>
        <dbReference type="ARBA" id="ARBA00023125"/>
    </source>
</evidence>
<proteinExistence type="predicted"/>
<organism evidence="5 6">
    <name type="scientific">Paenibacillus spongiae</name>
    <dbReference type="NCBI Taxonomy" id="2909671"/>
    <lineage>
        <taxon>Bacteria</taxon>
        <taxon>Bacillati</taxon>
        <taxon>Bacillota</taxon>
        <taxon>Bacilli</taxon>
        <taxon>Bacillales</taxon>
        <taxon>Paenibacillaceae</taxon>
        <taxon>Paenibacillus</taxon>
    </lineage>
</organism>
<keyword evidence="3" id="KW-0804">Transcription</keyword>
<evidence type="ECO:0000256" key="3">
    <source>
        <dbReference type="ARBA" id="ARBA00023163"/>
    </source>
</evidence>
<dbReference type="EMBL" id="CP091430">
    <property type="protein sequence ID" value="UVI29359.1"/>
    <property type="molecule type" value="Genomic_DNA"/>
</dbReference>
<dbReference type="Pfam" id="PF12833">
    <property type="entry name" value="HTH_18"/>
    <property type="match status" value="1"/>
</dbReference>
<dbReference type="RefSeq" id="WP_258385448.1">
    <property type="nucleotide sequence ID" value="NZ_CP091430.1"/>
</dbReference>
<dbReference type="PROSITE" id="PS01124">
    <property type="entry name" value="HTH_ARAC_FAMILY_2"/>
    <property type="match status" value="1"/>
</dbReference>
<dbReference type="Proteomes" id="UP001057877">
    <property type="component" value="Chromosome"/>
</dbReference>
<dbReference type="Pfam" id="PF02311">
    <property type="entry name" value="AraC_binding"/>
    <property type="match status" value="1"/>
</dbReference>
<dbReference type="PRINTS" id="PR00032">
    <property type="entry name" value="HTHARAC"/>
</dbReference>
<reference evidence="5" key="1">
    <citation type="submission" date="2022-01" db="EMBL/GenBank/DDBJ databases">
        <title>Paenibacillus spongiae sp. nov., isolated from marine sponge.</title>
        <authorList>
            <person name="Li Z."/>
            <person name="Zhang M."/>
        </authorList>
    </citation>
    <scope>NUCLEOTIDE SEQUENCE</scope>
    <source>
        <strain evidence="5">PHS-Z3</strain>
    </source>
</reference>
<dbReference type="SUPFAM" id="SSF51215">
    <property type="entry name" value="Regulatory protein AraC"/>
    <property type="match status" value="1"/>
</dbReference>
<dbReference type="InterPro" id="IPR003313">
    <property type="entry name" value="AraC-bd"/>
</dbReference>
<dbReference type="PANTHER" id="PTHR43280">
    <property type="entry name" value="ARAC-FAMILY TRANSCRIPTIONAL REGULATOR"/>
    <property type="match status" value="1"/>
</dbReference>
<protein>
    <submittedName>
        <fullName evidence="5">AraC family transcriptional regulator</fullName>
    </submittedName>
</protein>
<accession>A0ABY5S6L2</accession>
<keyword evidence="2" id="KW-0238">DNA-binding</keyword>
<keyword evidence="6" id="KW-1185">Reference proteome</keyword>
<keyword evidence="1" id="KW-0805">Transcription regulation</keyword>
<dbReference type="Gene3D" id="1.10.10.60">
    <property type="entry name" value="Homeodomain-like"/>
    <property type="match status" value="2"/>
</dbReference>
<gene>
    <name evidence="5" type="ORF">L1F29_28690</name>
</gene>
<name>A0ABY5S6L2_9BACL</name>
<feature type="domain" description="HTH araC/xylS-type" evidence="4">
    <location>
        <begin position="190"/>
        <end position="288"/>
    </location>
</feature>
<dbReference type="SMART" id="SM00342">
    <property type="entry name" value="HTH_ARAC"/>
    <property type="match status" value="1"/>
</dbReference>
<evidence type="ECO:0000256" key="1">
    <source>
        <dbReference type="ARBA" id="ARBA00023015"/>
    </source>
</evidence>
<dbReference type="InterPro" id="IPR018062">
    <property type="entry name" value="HTH_AraC-typ_CS"/>
</dbReference>
<dbReference type="PANTHER" id="PTHR43280:SF2">
    <property type="entry name" value="HTH-TYPE TRANSCRIPTIONAL REGULATOR EXSA"/>
    <property type="match status" value="1"/>
</dbReference>
<dbReference type="InterPro" id="IPR020449">
    <property type="entry name" value="Tscrpt_reg_AraC-type_HTH"/>
</dbReference>
<evidence type="ECO:0000313" key="6">
    <source>
        <dbReference type="Proteomes" id="UP001057877"/>
    </source>
</evidence>
<dbReference type="SUPFAM" id="SSF46689">
    <property type="entry name" value="Homeodomain-like"/>
    <property type="match status" value="2"/>
</dbReference>
<evidence type="ECO:0000259" key="4">
    <source>
        <dbReference type="PROSITE" id="PS01124"/>
    </source>
</evidence>
<dbReference type="PROSITE" id="PS00041">
    <property type="entry name" value="HTH_ARAC_FAMILY_1"/>
    <property type="match status" value="1"/>
</dbReference>